<dbReference type="EMBL" id="QPJB01000008">
    <property type="protein sequence ID" value="RCW33011.1"/>
    <property type="molecule type" value="Genomic_DNA"/>
</dbReference>
<evidence type="ECO:0000313" key="5">
    <source>
        <dbReference type="Proteomes" id="UP000252795"/>
    </source>
</evidence>
<keyword evidence="6" id="KW-1185">Reference proteome</keyword>
<dbReference type="AlphaFoldDB" id="A0A368V1Y0"/>
<dbReference type="InterPro" id="IPR029063">
    <property type="entry name" value="SAM-dependent_MTases_sf"/>
</dbReference>
<dbReference type="Gene3D" id="3.40.50.2000">
    <property type="entry name" value="Glycogen Phosphorylase B"/>
    <property type="match status" value="2"/>
</dbReference>
<feature type="domain" description="Glycosyl transferase family 1" evidence="2">
    <location>
        <begin position="180"/>
        <end position="327"/>
    </location>
</feature>
<dbReference type="GO" id="GO:0016757">
    <property type="term" value="F:glycosyltransferase activity"/>
    <property type="evidence" value="ECO:0007669"/>
    <property type="project" value="InterPro"/>
</dbReference>
<dbReference type="Gene3D" id="3.40.50.150">
    <property type="entry name" value="Vaccinia Virus protein VP39"/>
    <property type="match status" value="1"/>
</dbReference>
<organism evidence="4 5">
    <name type="scientific">Marinobacter nauticus</name>
    <name type="common">Marinobacter hydrocarbonoclasticus</name>
    <name type="synonym">Marinobacter aquaeolei</name>
    <dbReference type="NCBI Taxonomy" id="2743"/>
    <lineage>
        <taxon>Bacteria</taxon>
        <taxon>Pseudomonadati</taxon>
        <taxon>Pseudomonadota</taxon>
        <taxon>Gammaproteobacteria</taxon>
        <taxon>Pseudomonadales</taxon>
        <taxon>Marinobacteraceae</taxon>
        <taxon>Marinobacter</taxon>
    </lineage>
</organism>
<comment type="caution">
    <text evidence="4">The sequence shown here is derived from an EMBL/GenBank/DDBJ whole genome shotgun (WGS) entry which is preliminary data.</text>
</comment>
<proteinExistence type="predicted"/>
<evidence type="ECO:0000313" key="4">
    <source>
        <dbReference type="EMBL" id="RCW33011.1"/>
    </source>
</evidence>
<protein>
    <submittedName>
        <fullName evidence="4">Glycosyltransferase involved in cell wall biosynthesis</fullName>
    </submittedName>
</protein>
<gene>
    <name evidence="4" type="ORF">DET51_108238</name>
    <name evidence="3" type="ORF">DET64_108239</name>
</gene>
<evidence type="ECO:0000259" key="2">
    <source>
        <dbReference type="Pfam" id="PF00534"/>
    </source>
</evidence>
<name>A0A368V1Y0_MARNT</name>
<dbReference type="GO" id="GO:0009103">
    <property type="term" value="P:lipopolysaccharide biosynthetic process"/>
    <property type="evidence" value="ECO:0007669"/>
    <property type="project" value="TreeGrafter"/>
</dbReference>
<dbReference type="EMBL" id="QNSA01000008">
    <property type="protein sequence ID" value="RBP71993.1"/>
    <property type="molecule type" value="Genomic_DNA"/>
</dbReference>
<sequence>MPASELWFVVPGDPGQNTGGYRYVRRLVEALVKAGIPVKLAGLEGAFPKPDDFARQSLDRFLAGLPDGTRVVLDGLAMGGLPEVLQRHQSRLNLMALVHHPLADENGLSEQEQAWFKHSETTALACVGAVFTTSYYTAERLQAFGVTPARVTTALPAVDDAFLQQSPRIGRRDANRAIHLLCVGHLSPRKAQHQLIQALAQLTHLDWRLRLVGSAGRATDYASGVRALVRESGLESRVEFAGELGEADVLKAYQQADLFVFPSLYEGYGMVIDEALAAGLPVLSSDGGALALTGAKPGVELYEAGNVAALATRLTRLIAEPDDVEALVAGAMQSRCEIRRWSETAQDFLAGLEKGRPRNPVQFAADWLEAREPADHQARDEGLTARLTEWLTERYDCRASGSKPGAPLHLVDLGTGRGSNPVYLCPRLPVPQRWTLVEPDQTLAGVALQRVEKLDAPAVLETIVLTKDNLSTALPADADLVTSSALIDLVSEPWLSALSAAVAKRQAALLVVITYSGYFTLEPAHPFDDELRALVNAHQHREKGSGAALGPDATACLSRYMSGKGYDIQTADSPWVLTGEQASLAAMLLEGWAEAATEQQPEQANDIQSWLETRRQQLDTGALAITVSHTDLLAWPKQV</sequence>
<dbReference type="CDD" id="cd03801">
    <property type="entry name" value="GT4_PimA-like"/>
    <property type="match status" value="1"/>
</dbReference>
<dbReference type="Proteomes" id="UP000253065">
    <property type="component" value="Unassembled WGS sequence"/>
</dbReference>
<dbReference type="RefSeq" id="WP_113880196.1">
    <property type="nucleotide sequence ID" value="NZ_QNSA01000008.1"/>
</dbReference>
<dbReference type="PANTHER" id="PTHR46401:SF2">
    <property type="entry name" value="GLYCOSYLTRANSFERASE WBBK-RELATED"/>
    <property type="match status" value="1"/>
</dbReference>
<evidence type="ECO:0000313" key="6">
    <source>
        <dbReference type="Proteomes" id="UP000253065"/>
    </source>
</evidence>
<keyword evidence="1 4" id="KW-0808">Transferase</keyword>
<accession>A0A368V1Y0</accession>
<reference evidence="4 5" key="1">
    <citation type="submission" date="2018-07" db="EMBL/GenBank/DDBJ databases">
        <title>Freshwater and sediment microbial communities from various areas in North America, analyzing microbe dynamics in response to fracking.</title>
        <authorList>
            <person name="Lamendella R."/>
        </authorList>
    </citation>
    <scope>NUCLEOTIDE SEQUENCE [LARGE SCALE GENOMIC DNA]</scope>
    <source>
        <strain evidence="4 5">114E</strain>
        <strain evidence="3 6">114E_o</strain>
    </source>
</reference>
<dbReference type="PANTHER" id="PTHR46401">
    <property type="entry name" value="GLYCOSYLTRANSFERASE WBBK-RELATED"/>
    <property type="match status" value="1"/>
</dbReference>
<evidence type="ECO:0000313" key="3">
    <source>
        <dbReference type="EMBL" id="RBP71993.1"/>
    </source>
</evidence>
<dbReference type="Pfam" id="PF00534">
    <property type="entry name" value="Glycos_transf_1"/>
    <property type="match status" value="1"/>
</dbReference>
<evidence type="ECO:0000256" key="1">
    <source>
        <dbReference type="ARBA" id="ARBA00022679"/>
    </source>
</evidence>
<dbReference type="SUPFAM" id="SSF53335">
    <property type="entry name" value="S-adenosyl-L-methionine-dependent methyltransferases"/>
    <property type="match status" value="1"/>
</dbReference>
<dbReference type="SUPFAM" id="SSF53756">
    <property type="entry name" value="UDP-Glycosyltransferase/glycogen phosphorylase"/>
    <property type="match status" value="1"/>
</dbReference>
<dbReference type="InterPro" id="IPR001296">
    <property type="entry name" value="Glyco_trans_1"/>
</dbReference>
<dbReference type="Proteomes" id="UP000252795">
    <property type="component" value="Unassembled WGS sequence"/>
</dbReference>